<feature type="domain" description="Alpha-ketoglutarate-dependent dioxygenase AlkB-like" evidence="1">
    <location>
        <begin position="52"/>
        <end position="181"/>
    </location>
</feature>
<dbReference type="Pfam" id="PF13532">
    <property type="entry name" value="2OG-FeII_Oxy_2"/>
    <property type="match status" value="1"/>
</dbReference>
<evidence type="ECO:0000313" key="2">
    <source>
        <dbReference type="EMBL" id="ARF11986.1"/>
    </source>
</evidence>
<dbReference type="InterPro" id="IPR032854">
    <property type="entry name" value="ALKBH3"/>
</dbReference>
<proteinExistence type="predicted"/>
<gene>
    <name evidence="2" type="ORF">Klosneuvirus_3_121</name>
</gene>
<name>A0A1V0SJU2_9VIRU</name>
<accession>A0A1V0SJU2</accession>
<reference evidence="2" key="1">
    <citation type="journal article" date="2017" name="Science">
        <title>Giant viruses with an expanded complement of translation system components.</title>
        <authorList>
            <person name="Schulz F."/>
            <person name="Yutin N."/>
            <person name="Ivanova N.N."/>
            <person name="Ortega D.R."/>
            <person name="Lee T.K."/>
            <person name="Vierheilig J."/>
            <person name="Daims H."/>
            <person name="Horn M."/>
            <person name="Wagner M."/>
            <person name="Jensen G.J."/>
            <person name="Kyrpides N.C."/>
            <person name="Koonin E.V."/>
            <person name="Woyke T."/>
        </authorList>
    </citation>
    <scope>NUCLEOTIDE SEQUENCE</scope>
    <source>
        <strain evidence="2">KNV1</strain>
    </source>
</reference>
<evidence type="ECO:0000259" key="1">
    <source>
        <dbReference type="Pfam" id="PF13532"/>
    </source>
</evidence>
<dbReference type="PANTHER" id="PTHR31212:SF4">
    <property type="entry name" value="ALPHA-KETOGLUTARATE-DEPENDENT DIOXYGENASE ALKB HOMOLOG 3"/>
    <property type="match status" value="1"/>
</dbReference>
<sequence length="246" mass="29138">MFTKINLDNKTNLFPELLSITEFEDITKGRKGAILVDNRKDLIPLVRTTTKYIKPVQKFKQIHYNIMEKIRKKTNLNNIGFNNALIELYDNQYCTMGFHTDQALDLADDTYIAIYSCYENPQLNLRKLIIQNKITNKRSEIIMDHDSVIVFNLSTNQQHLHKIILENIQNNNNQWLGITFRLSKTFIQHINDIPYFYQTTNILRVANDEECKDFYQLRSKENKNIEYKYPEINYTISPSDLLRITC</sequence>
<dbReference type="Gene3D" id="2.60.120.590">
    <property type="entry name" value="Alpha-ketoglutarate-dependent dioxygenase AlkB-like"/>
    <property type="match status" value="1"/>
</dbReference>
<dbReference type="GO" id="GO:0006307">
    <property type="term" value="P:DNA alkylation repair"/>
    <property type="evidence" value="ECO:0007669"/>
    <property type="project" value="InterPro"/>
</dbReference>
<protein>
    <recommendedName>
        <fullName evidence="1">Alpha-ketoglutarate-dependent dioxygenase AlkB-like domain-containing protein</fullName>
    </recommendedName>
</protein>
<dbReference type="InterPro" id="IPR027450">
    <property type="entry name" value="AlkB-like"/>
</dbReference>
<dbReference type="EMBL" id="KY684110">
    <property type="protein sequence ID" value="ARF11986.1"/>
    <property type="molecule type" value="Genomic_DNA"/>
</dbReference>
<organism evidence="2">
    <name type="scientific">Klosneuvirus KNV1</name>
    <dbReference type="NCBI Taxonomy" id="1977640"/>
    <lineage>
        <taxon>Viruses</taxon>
        <taxon>Varidnaviria</taxon>
        <taxon>Bamfordvirae</taxon>
        <taxon>Nucleocytoviricota</taxon>
        <taxon>Megaviricetes</taxon>
        <taxon>Imitervirales</taxon>
        <taxon>Mimiviridae</taxon>
        <taxon>Klosneuvirinae</taxon>
        <taxon>Klosneuvirus</taxon>
    </lineage>
</organism>
<dbReference type="PANTHER" id="PTHR31212">
    <property type="entry name" value="ALPHA-KETOGLUTARATE-DEPENDENT DIOXYGENASE ALKB HOMOLOG 3"/>
    <property type="match status" value="1"/>
</dbReference>
<dbReference type="InterPro" id="IPR037151">
    <property type="entry name" value="AlkB-like_sf"/>
</dbReference>
<dbReference type="GO" id="GO:0051213">
    <property type="term" value="F:dioxygenase activity"/>
    <property type="evidence" value="ECO:0007669"/>
    <property type="project" value="InterPro"/>
</dbReference>
<dbReference type="SUPFAM" id="SSF51197">
    <property type="entry name" value="Clavaminate synthase-like"/>
    <property type="match status" value="1"/>
</dbReference>